<evidence type="ECO:0000256" key="1">
    <source>
        <dbReference type="SAM" id="MobiDB-lite"/>
    </source>
</evidence>
<organism evidence="3 5">
    <name type="scientific">Puccinia graminis f. sp. tritici</name>
    <dbReference type="NCBI Taxonomy" id="56615"/>
    <lineage>
        <taxon>Eukaryota</taxon>
        <taxon>Fungi</taxon>
        <taxon>Dikarya</taxon>
        <taxon>Basidiomycota</taxon>
        <taxon>Pucciniomycotina</taxon>
        <taxon>Pucciniomycetes</taxon>
        <taxon>Pucciniales</taxon>
        <taxon>Pucciniaceae</taxon>
        <taxon>Puccinia</taxon>
    </lineage>
</organism>
<reference evidence="4 5" key="1">
    <citation type="submission" date="2019-05" db="EMBL/GenBank/DDBJ databases">
        <title>Emergence of the Ug99 lineage of the wheat stem rust pathogen through somatic hybridization.</title>
        <authorList>
            <person name="Li F."/>
            <person name="Upadhyaya N.M."/>
            <person name="Sperschneider J."/>
            <person name="Matny O."/>
            <person name="Nguyen-Phuc H."/>
            <person name="Mago R."/>
            <person name="Raley C."/>
            <person name="Miller M.E."/>
            <person name="Silverstein K.A.T."/>
            <person name="Henningsen E."/>
            <person name="Hirsch C.D."/>
            <person name="Visser B."/>
            <person name="Pretorius Z.A."/>
            <person name="Steffenson B.J."/>
            <person name="Schwessinger B."/>
            <person name="Dodds P.N."/>
            <person name="Figueroa M."/>
        </authorList>
    </citation>
    <scope>NUCLEOTIDE SEQUENCE [LARGE SCALE GENOMIC DNA]</scope>
    <source>
        <strain evidence="2">21-0</strain>
        <strain evidence="3 5">Ug99</strain>
    </source>
</reference>
<dbReference type="Proteomes" id="UP000324748">
    <property type="component" value="Unassembled WGS sequence"/>
</dbReference>
<dbReference type="Proteomes" id="UP000325313">
    <property type="component" value="Unassembled WGS sequence"/>
</dbReference>
<comment type="caution">
    <text evidence="3">The sequence shown here is derived from an EMBL/GenBank/DDBJ whole genome shotgun (WGS) entry which is preliminary data.</text>
</comment>
<proteinExistence type="predicted"/>
<evidence type="ECO:0000313" key="3">
    <source>
        <dbReference type="EMBL" id="KAA1129373.1"/>
    </source>
</evidence>
<keyword evidence="4" id="KW-1185">Reference proteome</keyword>
<evidence type="ECO:0000313" key="4">
    <source>
        <dbReference type="Proteomes" id="UP000324748"/>
    </source>
</evidence>
<sequence>MHKRLALEVEEEVERLHSLGLKPQAIAQMLHKSNEDFVSLRTIYNTTAAARRAKRAGESPIQFLPNPNPNPNPECHMGSTLLL</sequence>
<evidence type="ECO:0000313" key="2">
    <source>
        <dbReference type="EMBL" id="KAA1086931.1"/>
    </source>
</evidence>
<accession>A0A5B0RX06</accession>
<feature type="region of interest" description="Disordered" evidence="1">
    <location>
        <begin position="54"/>
        <end position="83"/>
    </location>
</feature>
<dbReference type="EMBL" id="VDEP01000137">
    <property type="protein sequence ID" value="KAA1129373.1"/>
    <property type="molecule type" value="Genomic_DNA"/>
</dbReference>
<name>A0A5B0RX06_PUCGR</name>
<protein>
    <submittedName>
        <fullName evidence="3">Uncharacterized protein</fullName>
    </submittedName>
</protein>
<gene>
    <name evidence="2" type="ORF">PGT21_016105</name>
    <name evidence="3" type="ORF">PGTUg99_030902</name>
</gene>
<evidence type="ECO:0000313" key="5">
    <source>
        <dbReference type="Proteomes" id="UP000325313"/>
    </source>
</evidence>
<dbReference type="EMBL" id="VSWC01000105">
    <property type="protein sequence ID" value="KAA1086931.1"/>
    <property type="molecule type" value="Genomic_DNA"/>
</dbReference>
<dbReference type="AlphaFoldDB" id="A0A5B0RX06"/>